<keyword evidence="9 11" id="KW-0472">Membrane</keyword>
<evidence type="ECO:0000256" key="13">
    <source>
        <dbReference type="SAM" id="SignalP"/>
    </source>
</evidence>
<evidence type="ECO:0000259" key="15">
    <source>
        <dbReference type="Pfam" id="PF07715"/>
    </source>
</evidence>
<evidence type="ECO:0000256" key="3">
    <source>
        <dbReference type="ARBA" id="ARBA00022452"/>
    </source>
</evidence>
<feature type="domain" description="TonB-dependent receptor-like beta-barrel" evidence="14">
    <location>
        <begin position="322"/>
        <end position="849"/>
    </location>
</feature>
<keyword evidence="13" id="KW-0732">Signal</keyword>
<evidence type="ECO:0000256" key="7">
    <source>
        <dbReference type="ARBA" id="ARBA00023065"/>
    </source>
</evidence>
<reference evidence="16 17" key="1">
    <citation type="submission" date="2023-06" db="EMBL/GenBank/DDBJ databases">
        <title>Draft genome sequence of Novosphingobium sp. strain IK01.</title>
        <authorList>
            <person name="Hatamoto M."/>
            <person name="Ikarashi T."/>
            <person name="Yamaguchi T."/>
        </authorList>
    </citation>
    <scope>NUCLEOTIDE SEQUENCE [LARGE SCALE GENOMIC DNA]</scope>
    <source>
        <strain evidence="16 17">IK01</strain>
    </source>
</reference>
<evidence type="ECO:0000256" key="4">
    <source>
        <dbReference type="ARBA" id="ARBA00022496"/>
    </source>
</evidence>
<keyword evidence="2 11" id="KW-0813">Transport</keyword>
<dbReference type="Pfam" id="PF00593">
    <property type="entry name" value="TonB_dep_Rec_b-barrel"/>
    <property type="match status" value="1"/>
</dbReference>
<keyword evidence="8 12" id="KW-0798">TonB box</keyword>
<evidence type="ECO:0000256" key="5">
    <source>
        <dbReference type="ARBA" id="ARBA00022692"/>
    </source>
</evidence>
<dbReference type="PANTHER" id="PTHR32552:SF81">
    <property type="entry name" value="TONB-DEPENDENT OUTER MEMBRANE RECEPTOR"/>
    <property type="match status" value="1"/>
</dbReference>
<dbReference type="SUPFAM" id="SSF56935">
    <property type="entry name" value="Porins"/>
    <property type="match status" value="1"/>
</dbReference>
<dbReference type="Proteomes" id="UP001187221">
    <property type="component" value="Unassembled WGS sequence"/>
</dbReference>
<keyword evidence="4" id="KW-0410">Iron transport</keyword>
<feature type="domain" description="TonB-dependent receptor plug" evidence="15">
    <location>
        <begin position="59"/>
        <end position="172"/>
    </location>
</feature>
<comment type="subcellular location">
    <subcellularLocation>
        <location evidence="1 11">Cell outer membrane</location>
        <topology evidence="1 11">Multi-pass membrane protein</topology>
    </subcellularLocation>
</comment>
<dbReference type="InterPro" id="IPR036942">
    <property type="entry name" value="Beta-barrel_TonB_sf"/>
</dbReference>
<comment type="caution">
    <text evidence="16">The sequence shown here is derived from an EMBL/GenBank/DDBJ whole genome shotgun (WGS) entry which is preliminary data.</text>
</comment>
<keyword evidence="5 11" id="KW-0812">Transmembrane</keyword>
<evidence type="ECO:0000256" key="1">
    <source>
        <dbReference type="ARBA" id="ARBA00004571"/>
    </source>
</evidence>
<evidence type="ECO:0000259" key="14">
    <source>
        <dbReference type="Pfam" id="PF00593"/>
    </source>
</evidence>
<sequence length="883" mass="96066">MSAAAGVLAFALSPSAWAQEAASAPVAPATPASVAPATTDNGGLTDIVVTATRRSEAANKIPLAIRALGGEALRDLHVSNLEDLVAQMSNVRSASRGPGVSSIYIRGLSSDTPGAQFMGTVGVQPNVALYLNDAPSSMPGRNLDIYPVDLNRVEVLAGPQGTLFGASSMGGAIRYITSKPDLTRWGGGINGSVSATYSAAMSGEVDGYINIPIVKDKLALRVTGYFDHQGGYIDNVYGEYQMPFDGHVGEAGQLPTGNPLLVSRALASCVGVTNCTGSGYTPPIRQKINNAAYVKNNYNDAEYKGFRAALTYQIDPDWSIDVMHMRQKLTSDGVFDYQPDIGDLKVHKFGPNTLKDNFDVTTLNINGRIGALTVLYAGSYVHHEAQQTADYSGYSNVGLYLPYYECDAGVYYNSMSNAGNTCYTPGKSYRIKSVNKRLTNELRIVSPADKRIRGTLGVFYDVNKLRDNTDWLYSQVAAGYIYPRSVNPSLSANDYGVKPTEVTFFNDTYRLDKQFAVYGEVSIDIIPHHLTLTGGARYYRETASMTGSSDGSFGGARGVYDPATGTYSAAANPPAYYNISADFSQTLAGLSPAHYNGVIPKANLTYKFDSGSLIYATYSEGFRPGGFNRRPCRTNTPECVSLRYYRPDHVNNYEVGWKLSALNHRLQFNVAAYIIRWTNVQMSVFDQNISNQTFTNNLLNARIHGIEGDLAWRATRELTVNSSFSYNDSKVTDYVLPISALVPLGSPLAMSPKFQFSVTGRYQRELANGFKPFIQASVRHVSSSISSDVANTSIRWTGSTVTYNGVTVNNGDPISPQITSLRQGGYEMLDISLGVSRDKWTLEVYGKNLTNARPELFRSLTEGEYRTTTARPLTVGLRGSYNF</sequence>
<name>A0ABQ6PBW5_9SPHN</name>
<protein>
    <submittedName>
        <fullName evidence="16">TonB-dependent receptor</fullName>
    </submittedName>
</protein>
<dbReference type="InterPro" id="IPR039426">
    <property type="entry name" value="TonB-dep_rcpt-like"/>
</dbReference>
<evidence type="ECO:0000256" key="10">
    <source>
        <dbReference type="ARBA" id="ARBA00023237"/>
    </source>
</evidence>
<evidence type="ECO:0000313" key="16">
    <source>
        <dbReference type="EMBL" id="GMM62326.1"/>
    </source>
</evidence>
<organism evidence="16 17">
    <name type="scientific">Novosphingobium pituita</name>
    <dbReference type="NCBI Taxonomy" id="3056842"/>
    <lineage>
        <taxon>Bacteria</taxon>
        <taxon>Pseudomonadati</taxon>
        <taxon>Pseudomonadota</taxon>
        <taxon>Alphaproteobacteria</taxon>
        <taxon>Sphingomonadales</taxon>
        <taxon>Sphingomonadaceae</taxon>
        <taxon>Novosphingobium</taxon>
    </lineage>
</organism>
<comment type="similarity">
    <text evidence="11 12">Belongs to the TonB-dependent receptor family.</text>
</comment>
<dbReference type="PROSITE" id="PS52016">
    <property type="entry name" value="TONB_DEPENDENT_REC_3"/>
    <property type="match status" value="1"/>
</dbReference>
<keyword evidence="10 11" id="KW-0998">Cell outer membrane</keyword>
<keyword evidence="17" id="KW-1185">Reference proteome</keyword>
<keyword evidence="6" id="KW-0408">Iron</keyword>
<evidence type="ECO:0000256" key="6">
    <source>
        <dbReference type="ARBA" id="ARBA00023004"/>
    </source>
</evidence>
<keyword evidence="7" id="KW-0406">Ion transport</keyword>
<feature type="signal peptide" evidence="13">
    <location>
        <begin position="1"/>
        <end position="18"/>
    </location>
</feature>
<proteinExistence type="inferred from homology"/>
<keyword evidence="3 11" id="KW-1134">Transmembrane beta strand</keyword>
<dbReference type="InterPro" id="IPR000531">
    <property type="entry name" value="Beta-barrel_TonB"/>
</dbReference>
<evidence type="ECO:0000256" key="9">
    <source>
        <dbReference type="ARBA" id="ARBA00023136"/>
    </source>
</evidence>
<evidence type="ECO:0000256" key="11">
    <source>
        <dbReference type="PROSITE-ProRule" id="PRU01360"/>
    </source>
</evidence>
<dbReference type="Gene3D" id="2.40.170.20">
    <property type="entry name" value="TonB-dependent receptor, beta-barrel domain"/>
    <property type="match status" value="2"/>
</dbReference>
<dbReference type="InterPro" id="IPR012910">
    <property type="entry name" value="Plug_dom"/>
</dbReference>
<feature type="chain" id="PRO_5046615085" evidence="13">
    <location>
        <begin position="19"/>
        <end position="883"/>
    </location>
</feature>
<accession>A0ABQ6PBW5</accession>
<evidence type="ECO:0000256" key="8">
    <source>
        <dbReference type="ARBA" id="ARBA00023077"/>
    </source>
</evidence>
<keyword evidence="16" id="KW-0675">Receptor</keyword>
<evidence type="ECO:0000313" key="17">
    <source>
        <dbReference type="Proteomes" id="UP001187221"/>
    </source>
</evidence>
<evidence type="ECO:0000256" key="12">
    <source>
        <dbReference type="RuleBase" id="RU003357"/>
    </source>
</evidence>
<dbReference type="Pfam" id="PF07715">
    <property type="entry name" value="Plug"/>
    <property type="match status" value="1"/>
</dbReference>
<dbReference type="PANTHER" id="PTHR32552">
    <property type="entry name" value="FERRICHROME IRON RECEPTOR-RELATED"/>
    <property type="match status" value="1"/>
</dbReference>
<dbReference type="EMBL" id="BTFW01000001">
    <property type="protein sequence ID" value="GMM62326.1"/>
    <property type="molecule type" value="Genomic_DNA"/>
</dbReference>
<gene>
    <name evidence="16" type="ORF">NUTIK01_31030</name>
</gene>
<evidence type="ECO:0000256" key="2">
    <source>
        <dbReference type="ARBA" id="ARBA00022448"/>
    </source>
</evidence>